<dbReference type="STRING" id="92835.RS81_02571"/>
<evidence type="ECO:0000256" key="2">
    <source>
        <dbReference type="SAM" id="SignalP"/>
    </source>
</evidence>
<reference evidence="3 4" key="1">
    <citation type="submission" date="2015-02" db="EMBL/GenBank/DDBJ databases">
        <title>Draft genome sequences of ten Microbacterium spp. with emphasis on heavy metal contaminated environments.</title>
        <authorList>
            <person name="Corretto E."/>
        </authorList>
    </citation>
    <scope>NUCLEOTIDE SEQUENCE [LARGE SCALE GENOMIC DNA]</scope>
    <source>
        <strain evidence="3 4">DSM 12510</strain>
    </source>
</reference>
<dbReference type="RefSeq" id="WP_045276455.1">
    <property type="nucleotide sequence ID" value="NZ_BAAAUP010000002.1"/>
</dbReference>
<accession>A0A0M2H4J3</accession>
<evidence type="ECO:0008006" key="5">
    <source>
        <dbReference type="Google" id="ProtNLM"/>
    </source>
</evidence>
<organism evidence="3 4">
    <name type="scientific">Microbacterium terrae</name>
    <dbReference type="NCBI Taxonomy" id="69369"/>
    <lineage>
        <taxon>Bacteria</taxon>
        <taxon>Bacillati</taxon>
        <taxon>Actinomycetota</taxon>
        <taxon>Actinomycetes</taxon>
        <taxon>Micrococcales</taxon>
        <taxon>Microbacteriaceae</taxon>
        <taxon>Microbacterium</taxon>
    </lineage>
</organism>
<protein>
    <recommendedName>
        <fullName evidence="5">Lipoprotein</fullName>
    </recommendedName>
</protein>
<keyword evidence="2" id="KW-0732">Signal</keyword>
<dbReference type="Proteomes" id="UP000033956">
    <property type="component" value="Unassembled WGS sequence"/>
</dbReference>
<feature type="signal peptide" evidence="2">
    <location>
        <begin position="1"/>
        <end position="20"/>
    </location>
</feature>
<keyword evidence="4" id="KW-1185">Reference proteome</keyword>
<comment type="caution">
    <text evidence="3">The sequence shown here is derived from an EMBL/GenBank/DDBJ whole genome shotgun (WGS) entry which is preliminary data.</text>
</comment>
<feature type="chain" id="PRO_5038410243" description="Lipoprotein" evidence="2">
    <location>
        <begin position="21"/>
        <end position="165"/>
    </location>
</feature>
<evidence type="ECO:0000313" key="3">
    <source>
        <dbReference type="EMBL" id="KJL38776.1"/>
    </source>
</evidence>
<dbReference type="PROSITE" id="PS51257">
    <property type="entry name" value="PROKAR_LIPOPROTEIN"/>
    <property type="match status" value="1"/>
</dbReference>
<dbReference type="EMBL" id="JYIZ01000054">
    <property type="protein sequence ID" value="KJL38776.1"/>
    <property type="molecule type" value="Genomic_DNA"/>
</dbReference>
<feature type="region of interest" description="Disordered" evidence="1">
    <location>
        <begin position="110"/>
        <end position="131"/>
    </location>
</feature>
<name>A0A0M2H4J3_9MICO</name>
<evidence type="ECO:0000313" key="4">
    <source>
        <dbReference type="Proteomes" id="UP000033956"/>
    </source>
</evidence>
<sequence length="165" mass="17316">MKAMRTAGAMLLCLAMLGTAGCAVEKVRENMTVDEAKAIAQAGELDIARSIPTDLVGETVQQPTGSLLSCHGERAYAWAGGTVVHLVGAPEVGDVIDGLIDVYAEEDGWSSKSSTSAHGDPQAEITGPDGDWYLVSGYAEDETIDIDSRSPCFRLPEGQSPRGGF</sequence>
<gene>
    <name evidence="3" type="ORF">RS81_02571</name>
</gene>
<proteinExistence type="predicted"/>
<dbReference type="OrthoDB" id="5020006at2"/>
<dbReference type="PATRIC" id="fig|92835.4.peg.2605"/>
<dbReference type="AlphaFoldDB" id="A0A0M2H4J3"/>
<evidence type="ECO:0000256" key="1">
    <source>
        <dbReference type="SAM" id="MobiDB-lite"/>
    </source>
</evidence>